<organism evidence="1 2">
    <name type="scientific">Gigaspora rosea</name>
    <dbReference type="NCBI Taxonomy" id="44941"/>
    <lineage>
        <taxon>Eukaryota</taxon>
        <taxon>Fungi</taxon>
        <taxon>Fungi incertae sedis</taxon>
        <taxon>Mucoromycota</taxon>
        <taxon>Glomeromycotina</taxon>
        <taxon>Glomeromycetes</taxon>
        <taxon>Diversisporales</taxon>
        <taxon>Gigasporaceae</taxon>
        <taxon>Gigaspora</taxon>
    </lineage>
</organism>
<dbReference type="EMBL" id="QKWP01002589">
    <property type="protein sequence ID" value="RIB02781.1"/>
    <property type="molecule type" value="Genomic_DNA"/>
</dbReference>
<name>A0A397TZE9_9GLOM</name>
<dbReference type="Proteomes" id="UP000266673">
    <property type="component" value="Unassembled WGS sequence"/>
</dbReference>
<dbReference type="AlphaFoldDB" id="A0A397TZE9"/>
<evidence type="ECO:0000313" key="1">
    <source>
        <dbReference type="EMBL" id="RIB02781.1"/>
    </source>
</evidence>
<sequence>MSDFMPTFSSTFGLFFPPPVKVIAYWSRRMYLIAGMSFDPLPPVGIVVYCSRRM</sequence>
<protein>
    <submittedName>
        <fullName evidence="1">Uncharacterized protein</fullName>
    </submittedName>
</protein>
<reference evidence="1 2" key="1">
    <citation type="submission" date="2018-06" db="EMBL/GenBank/DDBJ databases">
        <title>Comparative genomics reveals the genomic features of Rhizophagus irregularis, R. cerebriforme, R. diaphanum and Gigaspora rosea, and their symbiotic lifestyle signature.</title>
        <authorList>
            <person name="Morin E."/>
            <person name="San Clemente H."/>
            <person name="Chen E.C.H."/>
            <person name="De La Providencia I."/>
            <person name="Hainaut M."/>
            <person name="Kuo A."/>
            <person name="Kohler A."/>
            <person name="Murat C."/>
            <person name="Tang N."/>
            <person name="Roy S."/>
            <person name="Loubradou J."/>
            <person name="Henrissat B."/>
            <person name="Grigoriev I.V."/>
            <person name="Corradi N."/>
            <person name="Roux C."/>
            <person name="Martin F.M."/>
        </authorList>
    </citation>
    <scope>NUCLEOTIDE SEQUENCE [LARGE SCALE GENOMIC DNA]</scope>
    <source>
        <strain evidence="1 2">DAOM 194757</strain>
    </source>
</reference>
<gene>
    <name evidence="1" type="ORF">C2G38_2226887</name>
</gene>
<evidence type="ECO:0000313" key="2">
    <source>
        <dbReference type="Proteomes" id="UP000266673"/>
    </source>
</evidence>
<keyword evidence="2" id="KW-1185">Reference proteome</keyword>
<comment type="caution">
    <text evidence="1">The sequence shown here is derived from an EMBL/GenBank/DDBJ whole genome shotgun (WGS) entry which is preliminary data.</text>
</comment>
<proteinExistence type="predicted"/>
<accession>A0A397TZE9</accession>